<evidence type="ECO:0000313" key="2">
    <source>
        <dbReference type="Proteomes" id="UP001500728"/>
    </source>
</evidence>
<dbReference type="Proteomes" id="UP001500728">
    <property type="component" value="Unassembled WGS sequence"/>
</dbReference>
<sequence>MRVTARHRTRVLDRQRQQLLARRADLDLGVHLKAVTNGPKTATVQVMGKRTRTRAATDRGLYSVDAEWSEADLALLRQLKKTEALLPDDAPRALLSVRLSVLTDDTTSPVRQELDLRLLARERGCRVVGVASDLNVSATKVPPWKRKELVLQPHLLWLAVRLVVELITGGAARWALPGLLTAPAGIGF</sequence>
<comment type="caution">
    <text evidence="1">The sequence shown here is derived from an EMBL/GenBank/DDBJ whole genome shotgun (WGS) entry which is preliminary data.</text>
</comment>
<reference evidence="2" key="1">
    <citation type="journal article" date="2019" name="Int. J. Syst. Evol. Microbiol.">
        <title>The Global Catalogue of Microorganisms (GCM) 10K type strain sequencing project: providing services to taxonomists for standard genome sequencing and annotation.</title>
        <authorList>
            <consortium name="The Broad Institute Genomics Platform"/>
            <consortium name="The Broad Institute Genome Sequencing Center for Infectious Disease"/>
            <person name="Wu L."/>
            <person name="Ma J."/>
        </authorList>
    </citation>
    <scope>NUCLEOTIDE SEQUENCE [LARGE SCALE GENOMIC DNA]</scope>
    <source>
        <strain evidence="2">JCM 9381</strain>
    </source>
</reference>
<protein>
    <submittedName>
        <fullName evidence="1">Uncharacterized protein</fullName>
    </submittedName>
</protein>
<organism evidence="1 2">
    <name type="scientific">Streptomyces labedae</name>
    <dbReference type="NCBI Taxonomy" id="285569"/>
    <lineage>
        <taxon>Bacteria</taxon>
        <taxon>Bacillati</taxon>
        <taxon>Actinomycetota</taxon>
        <taxon>Actinomycetes</taxon>
        <taxon>Kitasatosporales</taxon>
        <taxon>Streptomycetaceae</taxon>
        <taxon>Streptomyces</taxon>
    </lineage>
</organism>
<dbReference type="EMBL" id="BAAAUW010000006">
    <property type="protein sequence ID" value="GAA3255322.1"/>
    <property type="molecule type" value="Genomic_DNA"/>
</dbReference>
<accession>A0ABP6QUG9</accession>
<proteinExistence type="predicted"/>
<name>A0ABP6QUG9_9ACTN</name>
<gene>
    <name evidence="1" type="ORF">GCM10010469_17550</name>
</gene>
<keyword evidence="2" id="KW-1185">Reference proteome</keyword>
<evidence type="ECO:0000313" key="1">
    <source>
        <dbReference type="EMBL" id="GAA3255322.1"/>
    </source>
</evidence>